<feature type="compositionally biased region" description="Low complexity" evidence="1">
    <location>
        <begin position="347"/>
        <end position="360"/>
    </location>
</feature>
<dbReference type="GeneID" id="5006648"/>
<gene>
    <name evidence="2" type="ORF">OSTLU_29551</name>
</gene>
<dbReference type="Gramene" id="ABP01063">
    <property type="protein sequence ID" value="ABP01063"/>
    <property type="gene ID" value="OSTLU_29551"/>
</dbReference>
<dbReference type="EMBL" id="CP000600">
    <property type="protein sequence ID" value="ABP01063.1"/>
    <property type="molecule type" value="Genomic_DNA"/>
</dbReference>
<feature type="region of interest" description="Disordered" evidence="1">
    <location>
        <begin position="345"/>
        <end position="414"/>
    </location>
</feature>
<evidence type="ECO:0000256" key="1">
    <source>
        <dbReference type="SAM" id="MobiDB-lite"/>
    </source>
</evidence>
<proteinExistence type="predicted"/>
<feature type="region of interest" description="Disordered" evidence="1">
    <location>
        <begin position="1"/>
        <end position="74"/>
    </location>
</feature>
<dbReference type="OrthoDB" id="10541857at2759"/>
<feature type="region of interest" description="Disordered" evidence="1">
    <location>
        <begin position="289"/>
        <end position="331"/>
    </location>
</feature>
<accession>A4SBB6</accession>
<name>A4SBB6_OSTLU</name>
<organism evidence="2 3">
    <name type="scientific">Ostreococcus lucimarinus (strain CCE9901)</name>
    <dbReference type="NCBI Taxonomy" id="436017"/>
    <lineage>
        <taxon>Eukaryota</taxon>
        <taxon>Viridiplantae</taxon>
        <taxon>Chlorophyta</taxon>
        <taxon>Mamiellophyceae</taxon>
        <taxon>Mamiellales</taxon>
        <taxon>Bathycoccaceae</taxon>
        <taxon>Ostreococcus</taxon>
    </lineage>
</organism>
<dbReference type="KEGG" id="olu:OSTLU_29551"/>
<feature type="compositionally biased region" description="Basic and acidic residues" evidence="1">
    <location>
        <begin position="289"/>
        <end position="299"/>
    </location>
</feature>
<dbReference type="HOGENOM" id="CLU_664612_0_0_1"/>
<sequence>MERRKARGRFDWATTAARRRSGVGARSGRDLQVVSDSTDEENCEAGRAEERRRKKTTYAPEPLPDYDAKPKPKRAGDYVHISTPYVPDPESDAARILAKRDQFRRDVRESGAGAWELNVFRSELPDDEVREFPTATTLKRSDFIAYKLRHPTPGVSGEYYQGRVMHFDPVTREVRVKPMPEDRVTAAGHLFFKLRQRAPEPFNKLGELIGNFDEVMHDVRLIGGRSVWEGDVPSKTWTPGRVYQKPPGWQPGQRETNEEYEEWLEEHIKIHEYQMANARKWDEKIVRGDRNWRDGDGASRRRPHRHERARQQREREEEREREEAHRWPTSAEELQAKLMAEWKAEEAANTLASPAAAPKPGGLPPRIPGVEQPPPPPGSPPKPTTARKKSPETRRARRASTAAAVAMFRDSGDI</sequence>
<reference evidence="2 3" key="1">
    <citation type="journal article" date="2007" name="Proc. Natl. Acad. Sci. U.S.A.">
        <title>The tiny eukaryote Ostreococcus provides genomic insights into the paradox of plankton speciation.</title>
        <authorList>
            <person name="Palenik B."/>
            <person name="Grimwood J."/>
            <person name="Aerts A."/>
            <person name="Rouze P."/>
            <person name="Salamov A."/>
            <person name="Putnam N."/>
            <person name="Dupont C."/>
            <person name="Jorgensen R."/>
            <person name="Derelle E."/>
            <person name="Rombauts S."/>
            <person name="Zhou K."/>
            <person name="Otillar R."/>
            <person name="Merchant S.S."/>
            <person name="Podell S."/>
            <person name="Gaasterland T."/>
            <person name="Napoli C."/>
            <person name="Gendler K."/>
            <person name="Manuell A."/>
            <person name="Tai V."/>
            <person name="Vallon O."/>
            <person name="Piganeau G."/>
            <person name="Jancek S."/>
            <person name="Heijde M."/>
            <person name="Jabbari K."/>
            <person name="Bowler C."/>
            <person name="Lohr M."/>
            <person name="Robbens S."/>
            <person name="Werner G."/>
            <person name="Dubchak I."/>
            <person name="Pazour G.J."/>
            <person name="Ren Q."/>
            <person name="Paulsen I."/>
            <person name="Delwiche C."/>
            <person name="Schmutz J."/>
            <person name="Rokhsar D."/>
            <person name="Van de Peer Y."/>
            <person name="Moreau H."/>
            <person name="Grigoriev I.V."/>
        </authorList>
    </citation>
    <scope>NUCLEOTIDE SEQUENCE [LARGE SCALE GENOMIC DNA]</scope>
    <source>
        <strain evidence="2 3">CCE9901</strain>
    </source>
</reference>
<evidence type="ECO:0000313" key="3">
    <source>
        <dbReference type="Proteomes" id="UP000001568"/>
    </source>
</evidence>
<dbReference type="OMA" id="EYYQGRV"/>
<keyword evidence="3" id="KW-1185">Reference proteome</keyword>
<dbReference type="AlphaFoldDB" id="A4SBB6"/>
<feature type="compositionally biased region" description="Pro residues" evidence="1">
    <location>
        <begin position="361"/>
        <end position="383"/>
    </location>
</feature>
<feature type="compositionally biased region" description="Low complexity" evidence="1">
    <location>
        <begin position="399"/>
        <end position="414"/>
    </location>
</feature>
<feature type="compositionally biased region" description="Basic and acidic residues" evidence="1">
    <location>
        <begin position="309"/>
        <end position="326"/>
    </location>
</feature>
<dbReference type="RefSeq" id="XP_001422746.1">
    <property type="nucleotide sequence ID" value="XM_001422709.1"/>
</dbReference>
<evidence type="ECO:0000313" key="2">
    <source>
        <dbReference type="EMBL" id="ABP01063.1"/>
    </source>
</evidence>
<dbReference type="Proteomes" id="UP000001568">
    <property type="component" value="Chromosome 20"/>
</dbReference>
<protein>
    <submittedName>
        <fullName evidence="2">Uncharacterized protein</fullName>
    </submittedName>
</protein>